<dbReference type="EMBL" id="JACXAH010000014">
    <property type="protein sequence ID" value="MBD1372840.1"/>
    <property type="molecule type" value="Genomic_DNA"/>
</dbReference>
<dbReference type="Pfam" id="PF05402">
    <property type="entry name" value="PqqD"/>
    <property type="match status" value="1"/>
</dbReference>
<organism evidence="1 2">
    <name type="scientific">Polycladospora coralii</name>
    <dbReference type="NCBI Taxonomy" id="2771432"/>
    <lineage>
        <taxon>Bacteria</taxon>
        <taxon>Bacillati</taxon>
        <taxon>Bacillota</taxon>
        <taxon>Bacilli</taxon>
        <taxon>Bacillales</taxon>
        <taxon>Thermoactinomycetaceae</taxon>
        <taxon>Polycladospora</taxon>
    </lineage>
</organism>
<dbReference type="InterPro" id="IPR008792">
    <property type="entry name" value="PQQD"/>
</dbReference>
<name>A0A926RTH7_9BACL</name>
<keyword evidence="2" id="KW-1185">Reference proteome</keyword>
<comment type="caution">
    <text evidence="1">The sequence shown here is derived from an EMBL/GenBank/DDBJ whole genome shotgun (WGS) entry which is preliminary data.</text>
</comment>
<reference evidence="1" key="1">
    <citation type="submission" date="2020-09" db="EMBL/GenBank/DDBJ databases">
        <title>A novel bacterium of genus Hazenella, isolated from South China Sea.</title>
        <authorList>
            <person name="Huang H."/>
            <person name="Mo K."/>
            <person name="Hu Y."/>
        </authorList>
    </citation>
    <scope>NUCLEOTIDE SEQUENCE</scope>
    <source>
        <strain evidence="1">IB182357</strain>
    </source>
</reference>
<sequence>MKLVIPEHVQWSEDDGKMVLLDCKANRYYAVSQSAAIFLKEIQRNGDMERVVQYVSERYQEPLQKVNQDMGVFIKELYQRGLLIQK</sequence>
<evidence type="ECO:0000313" key="1">
    <source>
        <dbReference type="EMBL" id="MBD1372840.1"/>
    </source>
</evidence>
<gene>
    <name evidence="1" type="ORF">IC620_10780</name>
</gene>
<dbReference type="InterPro" id="IPR041881">
    <property type="entry name" value="PqqD_sf"/>
</dbReference>
<dbReference type="Proteomes" id="UP000661691">
    <property type="component" value="Unassembled WGS sequence"/>
</dbReference>
<dbReference type="RefSeq" id="WP_191142175.1">
    <property type="nucleotide sequence ID" value="NZ_JACXAH010000014.1"/>
</dbReference>
<dbReference type="AlphaFoldDB" id="A0A926RTH7"/>
<accession>A0A926RTH7</accession>
<proteinExistence type="predicted"/>
<dbReference type="Gene3D" id="1.10.10.1150">
    <property type="entry name" value="Coenzyme PQQ synthesis protein D (PqqD)"/>
    <property type="match status" value="1"/>
</dbReference>
<evidence type="ECO:0000313" key="2">
    <source>
        <dbReference type="Proteomes" id="UP000661691"/>
    </source>
</evidence>
<protein>
    <submittedName>
        <fullName evidence="1">PqqD family protein</fullName>
    </submittedName>
</protein>